<comment type="caution">
    <text evidence="4">The sequence shown here is derived from an EMBL/GenBank/DDBJ whole genome shotgun (WGS) entry which is preliminary data.</text>
</comment>
<keyword evidence="2" id="KW-1277">Toxin-antitoxin system</keyword>
<evidence type="ECO:0000256" key="2">
    <source>
        <dbReference type="ARBA" id="ARBA00022649"/>
    </source>
</evidence>
<protein>
    <submittedName>
        <fullName evidence="4">Type II toxin-antitoxin system PemK/MazF family toxin</fullName>
    </submittedName>
</protein>
<keyword evidence="5" id="KW-1185">Reference proteome</keyword>
<organism evidence="4 5">
    <name type="scientific">Metallococcus carri</name>
    <dbReference type="NCBI Taxonomy" id="1656884"/>
    <lineage>
        <taxon>Bacteria</taxon>
        <taxon>Bacillati</taxon>
        <taxon>Actinomycetota</taxon>
        <taxon>Actinomycetes</taxon>
        <taxon>Micrococcales</taxon>
        <taxon>Dermacoccaceae</taxon>
        <taxon>Metallococcus</taxon>
    </lineage>
</organism>
<evidence type="ECO:0000256" key="1">
    <source>
        <dbReference type="ARBA" id="ARBA00007521"/>
    </source>
</evidence>
<evidence type="ECO:0000313" key="5">
    <source>
        <dbReference type="Proteomes" id="UP000744769"/>
    </source>
</evidence>
<dbReference type="RefSeq" id="WP_166191522.1">
    <property type="nucleotide sequence ID" value="NZ_JAAOIV010000001.1"/>
</dbReference>
<dbReference type="EMBL" id="JAAOIV010000001">
    <property type="protein sequence ID" value="NHN54218.1"/>
    <property type="molecule type" value="Genomic_DNA"/>
</dbReference>
<accession>A0A967AWX5</accession>
<evidence type="ECO:0000313" key="4">
    <source>
        <dbReference type="EMBL" id="NHN54218.1"/>
    </source>
</evidence>
<dbReference type="GO" id="GO:0003677">
    <property type="term" value="F:DNA binding"/>
    <property type="evidence" value="ECO:0007669"/>
    <property type="project" value="InterPro"/>
</dbReference>
<evidence type="ECO:0000256" key="3">
    <source>
        <dbReference type="SAM" id="MobiDB-lite"/>
    </source>
</evidence>
<dbReference type="Pfam" id="PF02452">
    <property type="entry name" value="PemK_toxin"/>
    <property type="match status" value="1"/>
</dbReference>
<reference evidence="4" key="1">
    <citation type="submission" date="2020-03" db="EMBL/GenBank/DDBJ databases">
        <title>Draft sequencing of Calidifontibacter sp. DB0510.</title>
        <authorList>
            <person name="Kim D.-U."/>
        </authorList>
    </citation>
    <scope>NUCLEOTIDE SEQUENCE</scope>
    <source>
        <strain evidence="4">DB0510</strain>
    </source>
</reference>
<proteinExistence type="inferred from homology"/>
<comment type="similarity">
    <text evidence="1">Belongs to the PemK/MazF family.</text>
</comment>
<dbReference type="InterPro" id="IPR011067">
    <property type="entry name" value="Plasmid_toxin/cell-grow_inhib"/>
</dbReference>
<gene>
    <name evidence="4" type="ORF">G9U51_00270</name>
</gene>
<dbReference type="AlphaFoldDB" id="A0A967AWX5"/>
<dbReference type="SUPFAM" id="SSF50118">
    <property type="entry name" value="Cell growth inhibitor/plasmid maintenance toxic component"/>
    <property type="match status" value="1"/>
</dbReference>
<dbReference type="Gene3D" id="2.30.30.110">
    <property type="match status" value="1"/>
</dbReference>
<sequence length="171" mass="19376">MRRLLDRARRALTPRSRRAPDPQRGAPAGTEPARPAYRGDYRGLPPMNYAPKPDGRPDPGEIVWAWVPFEEDPSQGKDRPVLLIGRDGADLLGLYLTSKDHERDAAQERRAGRLWLDLGSGDWDVRRRPSEVRINRVLRIDETTVRREGAVLDAARFEQVTIAVRAAYQTS</sequence>
<name>A0A967AWX5_9MICO</name>
<dbReference type="InterPro" id="IPR003477">
    <property type="entry name" value="PemK-like"/>
</dbReference>
<feature type="region of interest" description="Disordered" evidence="3">
    <location>
        <begin position="1"/>
        <end position="57"/>
    </location>
</feature>
<dbReference type="Proteomes" id="UP000744769">
    <property type="component" value="Unassembled WGS sequence"/>
</dbReference>